<dbReference type="EMBL" id="KN833725">
    <property type="protein sequence ID" value="KIK23551.1"/>
    <property type="molecule type" value="Genomic_DNA"/>
</dbReference>
<feature type="coiled-coil region" evidence="1">
    <location>
        <begin position="112"/>
        <end position="139"/>
    </location>
</feature>
<keyword evidence="3" id="KW-1185">Reference proteome</keyword>
<accession>A0A0C9Z3C5</accession>
<reference evidence="3" key="2">
    <citation type="submission" date="2015-01" db="EMBL/GenBank/DDBJ databases">
        <title>Evolutionary Origins and Diversification of the Mycorrhizal Mutualists.</title>
        <authorList>
            <consortium name="DOE Joint Genome Institute"/>
            <consortium name="Mycorrhizal Genomics Consortium"/>
            <person name="Kohler A."/>
            <person name="Kuo A."/>
            <person name="Nagy L.G."/>
            <person name="Floudas D."/>
            <person name="Copeland A."/>
            <person name="Barry K.W."/>
            <person name="Cichocki N."/>
            <person name="Veneault-Fourrey C."/>
            <person name="LaButti K."/>
            <person name="Lindquist E.A."/>
            <person name="Lipzen A."/>
            <person name="Lundell T."/>
            <person name="Morin E."/>
            <person name="Murat C."/>
            <person name="Riley R."/>
            <person name="Ohm R."/>
            <person name="Sun H."/>
            <person name="Tunlid A."/>
            <person name="Henrissat B."/>
            <person name="Grigoriev I.V."/>
            <person name="Hibbett D.S."/>
            <person name="Martin F."/>
        </authorList>
    </citation>
    <scope>NUCLEOTIDE SEQUENCE [LARGE SCALE GENOMIC DNA]</scope>
    <source>
        <strain evidence="3">441</strain>
    </source>
</reference>
<dbReference type="OrthoDB" id="3830579at2759"/>
<protein>
    <recommendedName>
        <fullName evidence="4">ABM domain-containing protein</fullName>
    </recommendedName>
</protein>
<dbReference type="SUPFAM" id="SSF54909">
    <property type="entry name" value="Dimeric alpha+beta barrel"/>
    <property type="match status" value="1"/>
</dbReference>
<dbReference type="Proteomes" id="UP000054018">
    <property type="component" value="Unassembled WGS sequence"/>
</dbReference>
<proteinExistence type="predicted"/>
<sequence>MSKYTEVLHFTVVEDLKAGTITLDGIRDLLSKADGLKRSYAGPTIEDPAILYIVNEWASEDAFTAFLNSPNGTAYELGLQELAGSPIVRFFVDFDEDGSPLSAPIVEYGTFMLREDDTAERLKALLDELIDKFKAAQTSKYYGSGWAEVLNKPYMYQSILGWDSIQAHQYAVQQLPAKEVIDKIMALQFTSLDIVHVALKPIVENA</sequence>
<evidence type="ECO:0008006" key="4">
    <source>
        <dbReference type="Google" id="ProtNLM"/>
    </source>
</evidence>
<dbReference type="STRING" id="765257.A0A0C9Z3C5"/>
<dbReference type="InterPro" id="IPR011008">
    <property type="entry name" value="Dimeric_a/b-barrel"/>
</dbReference>
<evidence type="ECO:0000256" key="1">
    <source>
        <dbReference type="SAM" id="Coils"/>
    </source>
</evidence>
<dbReference type="Gene3D" id="3.30.70.100">
    <property type="match status" value="1"/>
</dbReference>
<evidence type="ECO:0000313" key="2">
    <source>
        <dbReference type="EMBL" id="KIK23551.1"/>
    </source>
</evidence>
<gene>
    <name evidence="2" type="ORF">PISMIDRAFT_679293</name>
</gene>
<name>A0A0C9Z3C5_9AGAM</name>
<evidence type="ECO:0000313" key="3">
    <source>
        <dbReference type="Proteomes" id="UP000054018"/>
    </source>
</evidence>
<organism evidence="2 3">
    <name type="scientific">Pisolithus microcarpus 441</name>
    <dbReference type="NCBI Taxonomy" id="765257"/>
    <lineage>
        <taxon>Eukaryota</taxon>
        <taxon>Fungi</taxon>
        <taxon>Dikarya</taxon>
        <taxon>Basidiomycota</taxon>
        <taxon>Agaricomycotina</taxon>
        <taxon>Agaricomycetes</taxon>
        <taxon>Agaricomycetidae</taxon>
        <taxon>Boletales</taxon>
        <taxon>Sclerodermatineae</taxon>
        <taxon>Pisolithaceae</taxon>
        <taxon>Pisolithus</taxon>
    </lineage>
</organism>
<dbReference type="HOGENOM" id="CLU_081631_3_2_1"/>
<keyword evidence="1" id="KW-0175">Coiled coil</keyword>
<dbReference type="AlphaFoldDB" id="A0A0C9Z3C5"/>
<reference evidence="2 3" key="1">
    <citation type="submission" date="2014-04" db="EMBL/GenBank/DDBJ databases">
        <authorList>
            <consortium name="DOE Joint Genome Institute"/>
            <person name="Kuo A."/>
            <person name="Kohler A."/>
            <person name="Costa M.D."/>
            <person name="Nagy L.G."/>
            <person name="Floudas D."/>
            <person name="Copeland A."/>
            <person name="Barry K.W."/>
            <person name="Cichocki N."/>
            <person name="Veneault-Fourrey C."/>
            <person name="LaButti K."/>
            <person name="Lindquist E.A."/>
            <person name="Lipzen A."/>
            <person name="Lundell T."/>
            <person name="Morin E."/>
            <person name="Murat C."/>
            <person name="Sun H."/>
            <person name="Tunlid A."/>
            <person name="Henrissat B."/>
            <person name="Grigoriev I.V."/>
            <person name="Hibbett D.S."/>
            <person name="Martin F."/>
            <person name="Nordberg H.P."/>
            <person name="Cantor M.N."/>
            <person name="Hua S.X."/>
        </authorList>
    </citation>
    <scope>NUCLEOTIDE SEQUENCE [LARGE SCALE GENOMIC DNA]</scope>
    <source>
        <strain evidence="2 3">441</strain>
    </source>
</reference>